<dbReference type="Gene3D" id="3.40.50.1000">
    <property type="entry name" value="HAD superfamily/HAD-like"/>
    <property type="match status" value="1"/>
</dbReference>
<dbReference type="EC" id="3.1.3.-" evidence="1"/>
<name>A0A5K1JI39_9ACTN</name>
<dbReference type="NCBIfam" id="TIGR01484">
    <property type="entry name" value="HAD-SF-IIB"/>
    <property type="match status" value="1"/>
</dbReference>
<dbReference type="GO" id="GO:0005829">
    <property type="term" value="C:cytosol"/>
    <property type="evidence" value="ECO:0007669"/>
    <property type="project" value="TreeGrafter"/>
</dbReference>
<protein>
    <submittedName>
        <fullName evidence="1">Phosphatase YwpJ</fullName>
        <ecNumber evidence="1">3.1.3.-</ecNumber>
    </submittedName>
</protein>
<dbReference type="RefSeq" id="WP_152068553.1">
    <property type="nucleotide sequence ID" value="NZ_CABWIF010000057.1"/>
</dbReference>
<reference evidence="1 2" key="1">
    <citation type="submission" date="2019-10" db="EMBL/GenBank/DDBJ databases">
        <authorList>
            <person name="Wolf R A."/>
        </authorList>
    </citation>
    <scope>NUCLEOTIDE SEQUENCE [LARGE SCALE GENOMIC DNA]</scope>
    <source>
        <strain evidence="1">Collinsella_aerofaciens_DSM_13712</strain>
    </source>
</reference>
<dbReference type="Pfam" id="PF08282">
    <property type="entry name" value="Hydrolase_3"/>
    <property type="match status" value="1"/>
</dbReference>
<evidence type="ECO:0000313" key="1">
    <source>
        <dbReference type="EMBL" id="VWM04555.1"/>
    </source>
</evidence>
<keyword evidence="1" id="KW-0378">Hydrolase</keyword>
<proteinExistence type="predicted"/>
<dbReference type="PANTHER" id="PTHR10000:SF8">
    <property type="entry name" value="HAD SUPERFAMILY HYDROLASE-LIKE, TYPE 3"/>
    <property type="match status" value="1"/>
</dbReference>
<dbReference type="Proteomes" id="UP000368032">
    <property type="component" value="Unassembled WGS sequence"/>
</dbReference>
<organism evidence="1 2">
    <name type="scientific">Collinsella aerofaciens</name>
    <dbReference type="NCBI Taxonomy" id="74426"/>
    <lineage>
        <taxon>Bacteria</taxon>
        <taxon>Bacillati</taxon>
        <taxon>Actinomycetota</taxon>
        <taxon>Coriobacteriia</taxon>
        <taxon>Coriobacteriales</taxon>
        <taxon>Coriobacteriaceae</taxon>
        <taxon>Collinsella</taxon>
    </lineage>
</organism>
<dbReference type="InterPro" id="IPR006379">
    <property type="entry name" value="HAD-SF_hydro_IIB"/>
</dbReference>
<dbReference type="AlphaFoldDB" id="A0A5K1JI39"/>
<dbReference type="PANTHER" id="PTHR10000">
    <property type="entry name" value="PHOSPHOSERINE PHOSPHATASE"/>
    <property type="match status" value="1"/>
</dbReference>
<dbReference type="GO" id="GO:0000287">
    <property type="term" value="F:magnesium ion binding"/>
    <property type="evidence" value="ECO:0007669"/>
    <property type="project" value="TreeGrafter"/>
</dbReference>
<evidence type="ECO:0000313" key="2">
    <source>
        <dbReference type="Proteomes" id="UP000368032"/>
    </source>
</evidence>
<dbReference type="GO" id="GO:0016791">
    <property type="term" value="F:phosphatase activity"/>
    <property type="evidence" value="ECO:0007669"/>
    <property type="project" value="TreeGrafter"/>
</dbReference>
<dbReference type="EMBL" id="CABWIF010000057">
    <property type="protein sequence ID" value="VWM04555.1"/>
    <property type="molecule type" value="Genomic_DNA"/>
</dbReference>
<accession>A0A5K1JI39</accession>
<dbReference type="InterPro" id="IPR036412">
    <property type="entry name" value="HAD-like_sf"/>
</dbReference>
<gene>
    <name evidence="1" type="primary">ywpJ</name>
    <name evidence="1" type="ORF">CKJAJONC_00882</name>
</gene>
<dbReference type="SUPFAM" id="SSF56784">
    <property type="entry name" value="HAD-like"/>
    <property type="match status" value="1"/>
</dbReference>
<sequence length="285" mass="31199">MIKMFASDLDGTLLNALHEADGTIRRAIRELTEAGLHVVPATGRSTLSVGEHGFTGLALDACCSNGSIVRDSHGEVLKTWTIDPQVTEELLKAFPDICFDCSTPDGMFSSGSFEMHQAGFKKDSPIKRIVMRGMRARGGYHEEQYFDQSIGDILRHDVCKINCRVTSPELERDLKAYLAERSDRVVNAPFDPVMFEITDVACNKGESVAWLAGYYGIAEDEVAVYGDGGNDIAMLKRFRHSYATKNGSDAAKAAASATIGSCMVHAVPKHMLATMRKQNSRTVIE</sequence>
<dbReference type="Gene3D" id="3.30.1240.10">
    <property type="match status" value="1"/>
</dbReference>
<dbReference type="InterPro" id="IPR023214">
    <property type="entry name" value="HAD_sf"/>
</dbReference>